<reference evidence="2 3" key="1">
    <citation type="submission" date="2014-04" db="EMBL/GenBank/DDBJ databases">
        <authorList>
            <consortium name="DOE Joint Genome Institute"/>
            <person name="Kuo A."/>
            <person name="Zuccaro A."/>
            <person name="Kohler A."/>
            <person name="Nagy L.G."/>
            <person name="Floudas D."/>
            <person name="Copeland A."/>
            <person name="Barry K.W."/>
            <person name="Cichocki N."/>
            <person name="Veneault-Fourrey C."/>
            <person name="LaButti K."/>
            <person name="Lindquist E.A."/>
            <person name="Lipzen A."/>
            <person name="Lundell T."/>
            <person name="Morin E."/>
            <person name="Murat C."/>
            <person name="Sun H."/>
            <person name="Tunlid A."/>
            <person name="Henrissat B."/>
            <person name="Grigoriev I.V."/>
            <person name="Hibbett D.S."/>
            <person name="Martin F."/>
            <person name="Nordberg H.P."/>
            <person name="Cantor M.N."/>
            <person name="Hua S.X."/>
        </authorList>
    </citation>
    <scope>NUCLEOTIDE SEQUENCE [LARGE SCALE GENOMIC DNA]</scope>
    <source>
        <strain evidence="2 3">MAFF 305830</strain>
    </source>
</reference>
<evidence type="ECO:0000313" key="3">
    <source>
        <dbReference type="Proteomes" id="UP000054097"/>
    </source>
</evidence>
<accession>A0A0C3B7C3</accession>
<name>A0A0C3B7C3_SERVB</name>
<proteinExistence type="predicted"/>
<protein>
    <submittedName>
        <fullName evidence="2">Uncharacterized protein</fullName>
    </submittedName>
</protein>
<evidence type="ECO:0000256" key="1">
    <source>
        <dbReference type="SAM" id="MobiDB-lite"/>
    </source>
</evidence>
<organism evidence="2 3">
    <name type="scientific">Serendipita vermifera MAFF 305830</name>
    <dbReference type="NCBI Taxonomy" id="933852"/>
    <lineage>
        <taxon>Eukaryota</taxon>
        <taxon>Fungi</taxon>
        <taxon>Dikarya</taxon>
        <taxon>Basidiomycota</taxon>
        <taxon>Agaricomycotina</taxon>
        <taxon>Agaricomycetes</taxon>
        <taxon>Sebacinales</taxon>
        <taxon>Serendipitaceae</taxon>
        <taxon>Serendipita</taxon>
    </lineage>
</organism>
<feature type="region of interest" description="Disordered" evidence="1">
    <location>
        <begin position="1"/>
        <end position="32"/>
    </location>
</feature>
<dbReference type="EMBL" id="KN824279">
    <property type="protein sequence ID" value="KIM32720.1"/>
    <property type="molecule type" value="Genomic_DNA"/>
</dbReference>
<reference evidence="3" key="2">
    <citation type="submission" date="2015-01" db="EMBL/GenBank/DDBJ databases">
        <title>Evolutionary Origins and Diversification of the Mycorrhizal Mutualists.</title>
        <authorList>
            <consortium name="DOE Joint Genome Institute"/>
            <consortium name="Mycorrhizal Genomics Consortium"/>
            <person name="Kohler A."/>
            <person name="Kuo A."/>
            <person name="Nagy L.G."/>
            <person name="Floudas D."/>
            <person name="Copeland A."/>
            <person name="Barry K.W."/>
            <person name="Cichocki N."/>
            <person name="Veneault-Fourrey C."/>
            <person name="LaButti K."/>
            <person name="Lindquist E.A."/>
            <person name="Lipzen A."/>
            <person name="Lundell T."/>
            <person name="Morin E."/>
            <person name="Murat C."/>
            <person name="Riley R."/>
            <person name="Ohm R."/>
            <person name="Sun H."/>
            <person name="Tunlid A."/>
            <person name="Henrissat B."/>
            <person name="Grigoriev I.V."/>
            <person name="Hibbett D.S."/>
            <person name="Martin F."/>
        </authorList>
    </citation>
    <scope>NUCLEOTIDE SEQUENCE [LARGE SCALE GENOMIC DNA]</scope>
    <source>
        <strain evidence="3">MAFF 305830</strain>
    </source>
</reference>
<sequence length="70" mass="8199">MFNTGPLRRKNQHACRVQIKSDTRDRRGGRWSGGNMQIAWSFKVEKSERKSSTSRHVPRVLNRSILSDTW</sequence>
<feature type="compositionally biased region" description="Basic and acidic residues" evidence="1">
    <location>
        <begin position="19"/>
        <end position="28"/>
    </location>
</feature>
<evidence type="ECO:0000313" key="2">
    <source>
        <dbReference type="EMBL" id="KIM32720.1"/>
    </source>
</evidence>
<gene>
    <name evidence="2" type="ORF">M408DRAFT_185617</name>
</gene>
<dbReference type="Proteomes" id="UP000054097">
    <property type="component" value="Unassembled WGS sequence"/>
</dbReference>
<dbReference type="HOGENOM" id="CLU_2759401_0_0_1"/>
<keyword evidence="3" id="KW-1185">Reference proteome</keyword>
<dbReference type="AlphaFoldDB" id="A0A0C3B7C3"/>